<dbReference type="EMBL" id="JAQIZT010000003">
    <property type="protein sequence ID" value="KAJ7002947.1"/>
    <property type="molecule type" value="Genomic_DNA"/>
</dbReference>
<sequence>MACHEKYKVELFSHIQGLFVMDGFFDTLLPTHWASKTLLAIGSRKDLQVKSSPPVQIATPVHNDPSII</sequence>
<evidence type="ECO:0000313" key="2">
    <source>
        <dbReference type="Proteomes" id="UP001164929"/>
    </source>
</evidence>
<name>A0AAD6W877_9ROSI</name>
<reference evidence="1" key="1">
    <citation type="journal article" date="2023" name="Mol. Ecol. Resour.">
        <title>Chromosome-level genome assembly of a triploid poplar Populus alba 'Berolinensis'.</title>
        <authorList>
            <person name="Chen S."/>
            <person name="Yu Y."/>
            <person name="Wang X."/>
            <person name="Wang S."/>
            <person name="Zhang T."/>
            <person name="Zhou Y."/>
            <person name="He R."/>
            <person name="Meng N."/>
            <person name="Wang Y."/>
            <person name="Liu W."/>
            <person name="Liu Z."/>
            <person name="Liu J."/>
            <person name="Guo Q."/>
            <person name="Huang H."/>
            <person name="Sederoff R.R."/>
            <person name="Wang G."/>
            <person name="Qu G."/>
            <person name="Chen S."/>
        </authorList>
    </citation>
    <scope>NUCLEOTIDE SEQUENCE</scope>
    <source>
        <strain evidence="1">SC-2020</strain>
    </source>
</reference>
<organism evidence="1 2">
    <name type="scientific">Populus alba x Populus x berolinensis</name>
    <dbReference type="NCBI Taxonomy" id="444605"/>
    <lineage>
        <taxon>Eukaryota</taxon>
        <taxon>Viridiplantae</taxon>
        <taxon>Streptophyta</taxon>
        <taxon>Embryophyta</taxon>
        <taxon>Tracheophyta</taxon>
        <taxon>Spermatophyta</taxon>
        <taxon>Magnoliopsida</taxon>
        <taxon>eudicotyledons</taxon>
        <taxon>Gunneridae</taxon>
        <taxon>Pentapetalae</taxon>
        <taxon>rosids</taxon>
        <taxon>fabids</taxon>
        <taxon>Malpighiales</taxon>
        <taxon>Salicaceae</taxon>
        <taxon>Saliceae</taxon>
        <taxon>Populus</taxon>
    </lineage>
</organism>
<comment type="caution">
    <text evidence="1">The sequence shown here is derived from an EMBL/GenBank/DDBJ whole genome shotgun (WGS) entry which is preliminary data.</text>
</comment>
<proteinExistence type="predicted"/>
<dbReference type="Proteomes" id="UP001164929">
    <property type="component" value="Chromosome 3"/>
</dbReference>
<protein>
    <submittedName>
        <fullName evidence="1">Uncharacterized protein</fullName>
    </submittedName>
</protein>
<evidence type="ECO:0000313" key="1">
    <source>
        <dbReference type="EMBL" id="KAJ7002947.1"/>
    </source>
</evidence>
<accession>A0AAD6W877</accession>
<dbReference type="AlphaFoldDB" id="A0AAD6W877"/>
<gene>
    <name evidence="1" type="ORF">NC653_008235</name>
</gene>
<keyword evidence="2" id="KW-1185">Reference proteome</keyword>